<proteinExistence type="predicted"/>
<accession>A0A8X6NRL6</accession>
<evidence type="ECO:0000313" key="2">
    <source>
        <dbReference type="Proteomes" id="UP000887013"/>
    </source>
</evidence>
<protein>
    <submittedName>
        <fullName evidence="1">Uncharacterized protein</fullName>
    </submittedName>
</protein>
<dbReference type="AlphaFoldDB" id="A0A8X6NRL6"/>
<reference evidence="1" key="1">
    <citation type="submission" date="2020-08" db="EMBL/GenBank/DDBJ databases">
        <title>Multicomponent nature underlies the extraordinary mechanical properties of spider dragline silk.</title>
        <authorList>
            <person name="Kono N."/>
            <person name="Nakamura H."/>
            <person name="Mori M."/>
            <person name="Yoshida Y."/>
            <person name="Ohtoshi R."/>
            <person name="Malay A.D."/>
            <person name="Moran D.A.P."/>
            <person name="Tomita M."/>
            <person name="Numata K."/>
            <person name="Arakawa K."/>
        </authorList>
    </citation>
    <scope>NUCLEOTIDE SEQUENCE</scope>
</reference>
<sequence>MDSQWPFRDLEDEKNTRKDICCSLVTDILWKVADPLERTLHFRDWKKNALHFTDARLMTLSKYPLMCSDWKYLKETKTRKKHFDDVI</sequence>
<evidence type="ECO:0000313" key="1">
    <source>
        <dbReference type="EMBL" id="GFT27177.1"/>
    </source>
</evidence>
<gene>
    <name evidence="1" type="ORF">NPIL_99981</name>
</gene>
<keyword evidence="2" id="KW-1185">Reference proteome</keyword>
<organism evidence="1 2">
    <name type="scientific">Nephila pilipes</name>
    <name type="common">Giant wood spider</name>
    <name type="synonym">Nephila maculata</name>
    <dbReference type="NCBI Taxonomy" id="299642"/>
    <lineage>
        <taxon>Eukaryota</taxon>
        <taxon>Metazoa</taxon>
        <taxon>Ecdysozoa</taxon>
        <taxon>Arthropoda</taxon>
        <taxon>Chelicerata</taxon>
        <taxon>Arachnida</taxon>
        <taxon>Araneae</taxon>
        <taxon>Araneomorphae</taxon>
        <taxon>Entelegynae</taxon>
        <taxon>Araneoidea</taxon>
        <taxon>Nephilidae</taxon>
        <taxon>Nephila</taxon>
    </lineage>
</organism>
<name>A0A8X6NRL6_NEPPI</name>
<dbReference type="Proteomes" id="UP000887013">
    <property type="component" value="Unassembled WGS sequence"/>
</dbReference>
<dbReference type="EMBL" id="BMAW01060649">
    <property type="protein sequence ID" value="GFT27177.1"/>
    <property type="molecule type" value="Genomic_DNA"/>
</dbReference>
<comment type="caution">
    <text evidence="1">The sequence shown here is derived from an EMBL/GenBank/DDBJ whole genome shotgun (WGS) entry which is preliminary data.</text>
</comment>